<evidence type="ECO:0000313" key="2">
    <source>
        <dbReference type="Proteomes" id="UP000234479"/>
    </source>
</evidence>
<dbReference type="EMBL" id="PJRS01000034">
    <property type="protein sequence ID" value="PLR23001.1"/>
    <property type="molecule type" value="Genomic_DNA"/>
</dbReference>
<keyword evidence="2" id="KW-1185">Reference proteome</keyword>
<dbReference type="AlphaFoldDB" id="A0A2N5DAB0"/>
<organism evidence="1 2">
    <name type="scientific">Caulobacter zeae</name>
    <dbReference type="NCBI Taxonomy" id="2055137"/>
    <lineage>
        <taxon>Bacteria</taxon>
        <taxon>Pseudomonadati</taxon>
        <taxon>Pseudomonadota</taxon>
        <taxon>Alphaproteobacteria</taxon>
        <taxon>Caulobacterales</taxon>
        <taxon>Caulobacteraceae</taxon>
        <taxon>Caulobacter</taxon>
    </lineage>
</organism>
<gene>
    <name evidence="1" type="ORF">SGCZBJ_16740</name>
</gene>
<dbReference type="Proteomes" id="UP000234479">
    <property type="component" value="Unassembled WGS sequence"/>
</dbReference>
<sequence length="277" mass="30454">MTPALEALYAFDLDMGSGRRASVRLRTPTVAKIVRLVLPPEEHTPQEAGRVLMLELEALIDTLAGHPPSAAELAAIVEDPERLGALLHVRNTVYDHLALEGRVLALCPHCDHGRAELDLTFYWLALRLPPWAFTDQGVLLKPPLLASPLPSGGRPEGWPRARGFDVIHPDAPGLRALRSLQTLEARIREQEGWRLWAPEGDQPPEGREHRHRSPAFSATLRLAVALETTPDVVDGMSVGAFFFLDLLHFALANADVVAPERAAVRCPACDGRFLPIF</sequence>
<reference evidence="1 2" key="1">
    <citation type="submission" date="2017-12" db="EMBL/GenBank/DDBJ databases">
        <title>The genome sequence of Caulobacter sp. 410.</title>
        <authorList>
            <person name="Gao J."/>
            <person name="Mao X."/>
            <person name="Sun J."/>
        </authorList>
    </citation>
    <scope>NUCLEOTIDE SEQUENCE [LARGE SCALE GENOMIC DNA]</scope>
    <source>
        <strain evidence="1 2">410</strain>
    </source>
</reference>
<name>A0A2N5DAB0_9CAUL</name>
<proteinExistence type="predicted"/>
<accession>A0A2N5DAB0</accession>
<evidence type="ECO:0000313" key="1">
    <source>
        <dbReference type="EMBL" id="PLR23001.1"/>
    </source>
</evidence>
<dbReference type="RefSeq" id="WP_101719130.1">
    <property type="nucleotide sequence ID" value="NZ_PJRS01000034.1"/>
</dbReference>
<protein>
    <submittedName>
        <fullName evidence="1">Uncharacterized protein</fullName>
    </submittedName>
</protein>
<dbReference type="OrthoDB" id="9071733at2"/>
<comment type="caution">
    <text evidence="1">The sequence shown here is derived from an EMBL/GenBank/DDBJ whole genome shotgun (WGS) entry which is preliminary data.</text>
</comment>